<organism evidence="3 4">
    <name type="scientific">Acinetobacter gerneri</name>
    <dbReference type="NCBI Taxonomy" id="202952"/>
    <lineage>
        <taxon>Bacteria</taxon>
        <taxon>Pseudomonadati</taxon>
        <taxon>Pseudomonadota</taxon>
        <taxon>Gammaproteobacteria</taxon>
        <taxon>Moraxellales</taxon>
        <taxon>Moraxellaceae</taxon>
        <taxon>Acinetobacter</taxon>
    </lineage>
</organism>
<dbReference type="Proteomes" id="UP001243195">
    <property type="component" value="Unassembled WGS sequence"/>
</dbReference>
<sequence length="120" mass="12978">MKAQAILFLSSVLTIFSSPVWAGDAEDQRIISAAKPVSVAVALKAAKDTPVQLTGTIVAQVKHEHYQLKDQTGVINVEIDDDLASAAQLKNGTKVRVIGEVDTHRYKAKDIDVVKVDILK</sequence>
<feature type="chain" id="PRO_5043779255" evidence="2">
    <location>
        <begin position="23"/>
        <end position="120"/>
    </location>
</feature>
<feature type="signal peptide" evidence="2">
    <location>
        <begin position="1"/>
        <end position="22"/>
    </location>
</feature>
<dbReference type="Gene3D" id="2.40.50.200">
    <property type="entry name" value="Bacterial OB-fold"/>
    <property type="match status" value="1"/>
</dbReference>
<dbReference type="InterPro" id="IPR036700">
    <property type="entry name" value="BOBF_sf"/>
</dbReference>
<dbReference type="Pfam" id="PF04076">
    <property type="entry name" value="BOF"/>
    <property type="match status" value="1"/>
</dbReference>
<dbReference type="NCBIfam" id="NF033674">
    <property type="entry name" value="stress_OB_fold"/>
    <property type="match status" value="1"/>
</dbReference>
<dbReference type="EMBL" id="JAVIDA010000027">
    <property type="protein sequence ID" value="MDQ9072856.1"/>
    <property type="molecule type" value="Genomic_DNA"/>
</dbReference>
<dbReference type="SUPFAM" id="SSF101756">
    <property type="entry name" value="Hypothetical protein YgiW"/>
    <property type="match status" value="1"/>
</dbReference>
<protein>
    <submittedName>
        <fullName evidence="3">NirD/YgiW/YdeI family stress tolerance protein</fullName>
    </submittedName>
</protein>
<gene>
    <name evidence="3" type="ORF">RFH51_15465</name>
</gene>
<evidence type="ECO:0000313" key="4">
    <source>
        <dbReference type="Proteomes" id="UP001243195"/>
    </source>
</evidence>
<dbReference type="PANTHER" id="PTHR36571">
    <property type="entry name" value="PROTEIN YGIW"/>
    <property type="match status" value="1"/>
</dbReference>
<keyword evidence="1 2" id="KW-0732">Signal</keyword>
<evidence type="ECO:0000256" key="2">
    <source>
        <dbReference type="SAM" id="SignalP"/>
    </source>
</evidence>
<dbReference type="RefSeq" id="WP_277091847.1">
    <property type="nucleotide sequence ID" value="NZ_DAMBEH010000015.1"/>
</dbReference>
<dbReference type="PANTHER" id="PTHR36571:SF1">
    <property type="entry name" value="PROTEIN YGIW"/>
    <property type="match status" value="1"/>
</dbReference>
<reference evidence="3" key="1">
    <citation type="submission" date="2023-08" db="EMBL/GenBank/DDBJ databases">
        <title>Emergence of clinically-relevant ST2 carbapenem-resistant Acinetobacter baumannii strains in hospital sewages in Zhejiang, East of China.</title>
        <authorList>
            <person name="Kaichao C."/>
            <person name="Zhang R."/>
        </authorList>
    </citation>
    <scope>NUCLEOTIDE SEQUENCE</scope>
    <source>
        <strain evidence="3">M-SY-60</strain>
    </source>
</reference>
<comment type="caution">
    <text evidence="3">The sequence shown here is derived from an EMBL/GenBank/DDBJ whole genome shotgun (WGS) entry which is preliminary data.</text>
</comment>
<proteinExistence type="predicted"/>
<accession>A0AAW8JNK1</accession>
<evidence type="ECO:0000313" key="3">
    <source>
        <dbReference type="EMBL" id="MDQ9072856.1"/>
    </source>
</evidence>
<dbReference type="AlphaFoldDB" id="A0AAW8JNK1"/>
<dbReference type="InterPro" id="IPR005220">
    <property type="entry name" value="CarO-like"/>
</dbReference>
<name>A0AAW8JNK1_9GAMM</name>
<evidence type="ECO:0000256" key="1">
    <source>
        <dbReference type="ARBA" id="ARBA00022729"/>
    </source>
</evidence>